<dbReference type="CDD" id="cd16914">
    <property type="entry name" value="EcfT"/>
    <property type="match status" value="1"/>
</dbReference>
<comment type="caution">
    <text evidence="6">The sequence shown here is derived from an EMBL/GenBank/DDBJ whole genome shotgun (WGS) entry which is preliminary data.</text>
</comment>
<name>A0A136WGJ7_9FIRM</name>
<dbReference type="InterPro" id="IPR003339">
    <property type="entry name" value="ABC/ECF_trnsptr_transmembrane"/>
</dbReference>
<evidence type="ECO:0000313" key="6">
    <source>
        <dbReference type="EMBL" id="KXL53635.1"/>
    </source>
</evidence>
<evidence type="ECO:0000256" key="5">
    <source>
        <dbReference type="SAM" id="Phobius"/>
    </source>
</evidence>
<dbReference type="EMBL" id="LRVM01000002">
    <property type="protein sequence ID" value="KXL53635.1"/>
    <property type="molecule type" value="Genomic_DNA"/>
</dbReference>
<keyword evidence="4 5" id="KW-0472">Membrane</keyword>
<protein>
    <recommendedName>
        <fullName evidence="8">Energy-coupling factor transporter transmembrane protein EcfT</fullName>
    </recommendedName>
</protein>
<dbReference type="GO" id="GO:0005886">
    <property type="term" value="C:plasma membrane"/>
    <property type="evidence" value="ECO:0007669"/>
    <property type="project" value="UniProtKB-ARBA"/>
</dbReference>
<keyword evidence="3 5" id="KW-1133">Transmembrane helix</keyword>
<evidence type="ECO:0008006" key="8">
    <source>
        <dbReference type="Google" id="ProtNLM"/>
    </source>
</evidence>
<accession>A0A136WGJ7</accession>
<keyword evidence="7" id="KW-1185">Reference proteome</keyword>
<evidence type="ECO:0000256" key="1">
    <source>
        <dbReference type="ARBA" id="ARBA00004141"/>
    </source>
</evidence>
<keyword evidence="2 5" id="KW-0812">Transmembrane</keyword>
<dbReference type="PATRIC" id="fig|36847.3.peg.1015"/>
<reference evidence="6 7" key="1">
    <citation type="submission" date="2016-01" db="EMBL/GenBank/DDBJ databases">
        <title>Genome sequence of Clostridium neopropionicum X4, DSM-3847.</title>
        <authorList>
            <person name="Poehlein A."/>
            <person name="Beck M.H."/>
            <person name="Bengelsdorf F.R."/>
            <person name="Daniel R."/>
            <person name="Duerre P."/>
        </authorList>
    </citation>
    <scope>NUCLEOTIDE SEQUENCE [LARGE SCALE GENOMIC DNA]</scope>
    <source>
        <strain evidence="6 7">DSM-3847</strain>
    </source>
</reference>
<feature type="transmembrane region" description="Helical" evidence="5">
    <location>
        <begin position="45"/>
        <end position="65"/>
    </location>
</feature>
<evidence type="ECO:0000256" key="2">
    <source>
        <dbReference type="ARBA" id="ARBA00022692"/>
    </source>
</evidence>
<evidence type="ECO:0000256" key="3">
    <source>
        <dbReference type="ARBA" id="ARBA00022989"/>
    </source>
</evidence>
<sequence length="66" mass="7251">MDTLEYAIVPMVFRSLKIADELAASAIVRGIESPYKKESYYVSRIAALDYFLIVVSVGAAVCCCLL</sequence>
<dbReference type="AlphaFoldDB" id="A0A136WGJ7"/>
<proteinExistence type="predicted"/>
<organism evidence="6 7">
    <name type="scientific">Anaerotignum neopropionicum</name>
    <dbReference type="NCBI Taxonomy" id="36847"/>
    <lineage>
        <taxon>Bacteria</taxon>
        <taxon>Bacillati</taxon>
        <taxon>Bacillota</taxon>
        <taxon>Clostridia</taxon>
        <taxon>Lachnospirales</taxon>
        <taxon>Anaerotignaceae</taxon>
        <taxon>Anaerotignum</taxon>
    </lineage>
</organism>
<gene>
    <name evidence="6" type="ORF">CLNEO_08610</name>
</gene>
<evidence type="ECO:0000256" key="4">
    <source>
        <dbReference type="ARBA" id="ARBA00023136"/>
    </source>
</evidence>
<comment type="subcellular location">
    <subcellularLocation>
        <location evidence="1">Membrane</location>
        <topology evidence="1">Multi-pass membrane protein</topology>
    </subcellularLocation>
</comment>
<evidence type="ECO:0000313" key="7">
    <source>
        <dbReference type="Proteomes" id="UP000070539"/>
    </source>
</evidence>
<dbReference type="STRING" id="36847.CLNEO_08610"/>
<dbReference type="Proteomes" id="UP000070539">
    <property type="component" value="Unassembled WGS sequence"/>
</dbReference>